<dbReference type="PANTHER" id="PTHR30466">
    <property type="entry name" value="FLAVIN REDUCTASE"/>
    <property type="match status" value="1"/>
</dbReference>
<organism evidence="3 4">
    <name type="scientific">Kineosporia mesophila</name>
    <dbReference type="NCBI Taxonomy" id="566012"/>
    <lineage>
        <taxon>Bacteria</taxon>
        <taxon>Bacillati</taxon>
        <taxon>Actinomycetota</taxon>
        <taxon>Actinomycetes</taxon>
        <taxon>Kineosporiales</taxon>
        <taxon>Kineosporiaceae</taxon>
        <taxon>Kineosporia</taxon>
    </lineage>
</organism>
<dbReference type="InterPro" id="IPR002563">
    <property type="entry name" value="Flavin_Rdtase-like_dom"/>
</dbReference>
<sequence>MVVDQGTFRRAVGRFATGICVVTSLEGRFDHAMTVNSFTSVSIDPALVLVCVEKESRFHDAVVDAGVWGVSVLGPEQRPVATWLANRGRPLIGQLDRAPHHRGPETGVALLDEAVATLECRTTDVHSAGDHSILVAEVVGARVPDDGAGALLYHRAAYTRI</sequence>
<protein>
    <submittedName>
        <fullName evidence="3">Flavin reductase family protein</fullName>
    </submittedName>
</protein>
<gene>
    <name evidence="3" type="ORF">GCM10022223_01580</name>
</gene>
<accession>A0ABP6YUT9</accession>
<evidence type="ECO:0000313" key="4">
    <source>
        <dbReference type="Proteomes" id="UP001501074"/>
    </source>
</evidence>
<name>A0ABP6YUT9_9ACTN</name>
<dbReference type="Gene3D" id="2.30.110.10">
    <property type="entry name" value="Electron Transport, Fmn-binding Protein, Chain A"/>
    <property type="match status" value="1"/>
</dbReference>
<evidence type="ECO:0000256" key="1">
    <source>
        <dbReference type="ARBA" id="ARBA00023002"/>
    </source>
</evidence>
<dbReference type="SMART" id="SM00903">
    <property type="entry name" value="Flavin_Reduct"/>
    <property type="match status" value="1"/>
</dbReference>
<dbReference type="InterPro" id="IPR050268">
    <property type="entry name" value="NADH-dep_flavin_reductase"/>
</dbReference>
<feature type="domain" description="Flavin reductase like" evidence="2">
    <location>
        <begin position="12"/>
        <end position="160"/>
    </location>
</feature>
<dbReference type="InterPro" id="IPR012349">
    <property type="entry name" value="Split_barrel_FMN-bd"/>
</dbReference>
<dbReference type="PANTHER" id="PTHR30466:SF1">
    <property type="entry name" value="FMN REDUCTASE (NADH) RUTF"/>
    <property type="match status" value="1"/>
</dbReference>
<evidence type="ECO:0000259" key="2">
    <source>
        <dbReference type="SMART" id="SM00903"/>
    </source>
</evidence>
<keyword evidence="1" id="KW-0560">Oxidoreductase</keyword>
<proteinExistence type="predicted"/>
<dbReference type="SUPFAM" id="SSF50475">
    <property type="entry name" value="FMN-binding split barrel"/>
    <property type="match status" value="1"/>
</dbReference>
<dbReference type="Pfam" id="PF01613">
    <property type="entry name" value="Flavin_Reduct"/>
    <property type="match status" value="1"/>
</dbReference>
<keyword evidence="4" id="KW-1185">Reference proteome</keyword>
<dbReference type="RefSeq" id="WP_231485437.1">
    <property type="nucleotide sequence ID" value="NZ_BAAAZO010000001.1"/>
</dbReference>
<evidence type="ECO:0000313" key="3">
    <source>
        <dbReference type="EMBL" id="GAA3590751.1"/>
    </source>
</evidence>
<reference evidence="4" key="1">
    <citation type="journal article" date="2019" name="Int. J. Syst. Evol. Microbiol.">
        <title>The Global Catalogue of Microorganisms (GCM) 10K type strain sequencing project: providing services to taxonomists for standard genome sequencing and annotation.</title>
        <authorList>
            <consortium name="The Broad Institute Genomics Platform"/>
            <consortium name="The Broad Institute Genome Sequencing Center for Infectious Disease"/>
            <person name="Wu L."/>
            <person name="Ma J."/>
        </authorList>
    </citation>
    <scope>NUCLEOTIDE SEQUENCE [LARGE SCALE GENOMIC DNA]</scope>
    <source>
        <strain evidence="4">JCM 16902</strain>
    </source>
</reference>
<dbReference type="EMBL" id="BAAAZO010000001">
    <property type="protein sequence ID" value="GAA3590751.1"/>
    <property type="molecule type" value="Genomic_DNA"/>
</dbReference>
<comment type="caution">
    <text evidence="3">The sequence shown here is derived from an EMBL/GenBank/DDBJ whole genome shotgun (WGS) entry which is preliminary data.</text>
</comment>
<dbReference type="Proteomes" id="UP001501074">
    <property type="component" value="Unassembled WGS sequence"/>
</dbReference>